<evidence type="ECO:0000256" key="1">
    <source>
        <dbReference type="SAM" id="SignalP"/>
    </source>
</evidence>
<sequence length="128" mass="13105">MLRRFAPAALPAAFLAPLLALGLSAGSASAAPSASETSLAGVSPDNIAGLLNFCTQVEYISYDEGNPPLDGLIAKYHSVNMTGGSKDYAIGTAGMLNHNGTNFDIKTLPLEQKKAVCASAVKAAQPLL</sequence>
<dbReference type="RefSeq" id="WP_052511584.1">
    <property type="nucleotide sequence ID" value="NZ_BAND01000011.1"/>
</dbReference>
<evidence type="ECO:0000313" key="2">
    <source>
        <dbReference type="EMBL" id="GAJ27925.1"/>
    </source>
</evidence>
<reference evidence="3" key="1">
    <citation type="journal article" date="2014" name="FEMS Microbiol. Lett.">
        <title>Draft Genomic DNA Sequence of the Facultatively Methylotrophic Bacterium Acidomonas methanolica type strain MB58.</title>
        <authorList>
            <person name="Higashiura N."/>
            <person name="Hadano H."/>
            <person name="Hirakawa H."/>
            <person name="Matsutani M."/>
            <person name="Takabe S."/>
            <person name="Matsushita K."/>
            <person name="Azuma Y."/>
        </authorList>
    </citation>
    <scope>NUCLEOTIDE SEQUENCE [LARGE SCALE GENOMIC DNA]</scope>
    <source>
        <strain evidence="3">MB58</strain>
    </source>
</reference>
<keyword evidence="3" id="KW-1185">Reference proteome</keyword>
<dbReference type="AlphaFoldDB" id="A0A023D2C9"/>
<dbReference type="OrthoDB" id="7270566at2"/>
<protein>
    <submittedName>
        <fullName evidence="2">Alcohol dehydrogenase 15 kDa subunit</fullName>
    </submittedName>
</protein>
<feature type="signal peptide" evidence="1">
    <location>
        <begin position="1"/>
        <end position="30"/>
    </location>
</feature>
<accession>A0A023D2C9</accession>
<reference evidence="2 3" key="2">
    <citation type="journal article" date="2014" name="FEMS Microbiol. Lett.">
        <title>Draft genomic DNA sequence of the facultatively methylotrophic bacterium Acidomonas methanolica type strain MB58.</title>
        <authorList>
            <person name="Higashiura N."/>
            <person name="Hadano H."/>
            <person name="Hirakawa H."/>
            <person name="Matsutani M."/>
            <person name="Takabe S."/>
            <person name="Matsushita K."/>
            <person name="Azuma Y."/>
        </authorList>
    </citation>
    <scope>NUCLEOTIDE SEQUENCE [LARGE SCALE GENOMIC DNA]</scope>
    <source>
        <strain evidence="2 3">MB58</strain>
    </source>
</reference>
<gene>
    <name evidence="2" type="ORF">Amme_011_025</name>
</gene>
<dbReference type="Proteomes" id="UP000019760">
    <property type="component" value="Unassembled WGS sequence"/>
</dbReference>
<evidence type="ECO:0000313" key="3">
    <source>
        <dbReference type="Proteomes" id="UP000019760"/>
    </source>
</evidence>
<dbReference type="EMBL" id="BAND01000011">
    <property type="protein sequence ID" value="GAJ27925.1"/>
    <property type="molecule type" value="Genomic_DNA"/>
</dbReference>
<name>A0A023D2C9_ACIMT</name>
<proteinExistence type="predicted"/>
<keyword evidence="1" id="KW-0732">Signal</keyword>
<comment type="caution">
    <text evidence="2">The sequence shown here is derived from an EMBL/GenBank/DDBJ whole genome shotgun (WGS) entry which is preliminary data.</text>
</comment>
<organism evidence="2 3">
    <name type="scientific">Acidomonas methanolica NBRC 104435</name>
    <dbReference type="NCBI Taxonomy" id="1231351"/>
    <lineage>
        <taxon>Bacteria</taxon>
        <taxon>Pseudomonadati</taxon>
        <taxon>Pseudomonadota</taxon>
        <taxon>Alphaproteobacteria</taxon>
        <taxon>Acetobacterales</taxon>
        <taxon>Acetobacteraceae</taxon>
        <taxon>Acidomonas</taxon>
    </lineage>
</organism>
<feature type="chain" id="PRO_5030001292" evidence="1">
    <location>
        <begin position="31"/>
        <end position="128"/>
    </location>
</feature>